<feature type="transmembrane region" description="Helical" evidence="5">
    <location>
        <begin position="380"/>
        <end position="402"/>
    </location>
</feature>
<feature type="transmembrane region" description="Helical" evidence="5">
    <location>
        <begin position="222"/>
        <end position="246"/>
    </location>
</feature>
<protein>
    <submittedName>
        <fullName evidence="7">Solute carrier family 22 member 13a</fullName>
    </submittedName>
</protein>
<dbReference type="InterPro" id="IPR020846">
    <property type="entry name" value="MFS_dom"/>
</dbReference>
<feature type="domain" description="Major facilitator superfamily (MFS) profile" evidence="6">
    <location>
        <begin position="21"/>
        <end position="408"/>
    </location>
</feature>
<reference evidence="7" key="2">
    <citation type="submission" date="2025-09" db="UniProtKB">
        <authorList>
            <consortium name="Ensembl"/>
        </authorList>
    </citation>
    <scope>IDENTIFICATION</scope>
</reference>
<dbReference type="Pfam" id="PF00083">
    <property type="entry name" value="Sugar_tr"/>
    <property type="match status" value="2"/>
</dbReference>
<comment type="subcellular location">
    <subcellularLocation>
        <location evidence="1">Membrane</location>
        <topology evidence="1">Multi-pass membrane protein</topology>
    </subcellularLocation>
</comment>
<feature type="transmembrane region" description="Helical" evidence="5">
    <location>
        <begin position="138"/>
        <end position="157"/>
    </location>
</feature>
<dbReference type="Ensembl" id="ENSOSIT00000019872.1">
    <property type="protein sequence ID" value="ENSOSIP00000018820.1"/>
    <property type="gene ID" value="ENSOSIG00000010176.1"/>
</dbReference>
<organism evidence="7 8">
    <name type="scientific">Oryzias sinensis</name>
    <name type="common">Chinese medaka</name>
    <dbReference type="NCBI Taxonomy" id="183150"/>
    <lineage>
        <taxon>Eukaryota</taxon>
        <taxon>Metazoa</taxon>
        <taxon>Chordata</taxon>
        <taxon>Craniata</taxon>
        <taxon>Vertebrata</taxon>
        <taxon>Euteleostomi</taxon>
        <taxon>Actinopterygii</taxon>
        <taxon>Neopterygii</taxon>
        <taxon>Teleostei</taxon>
        <taxon>Neoteleostei</taxon>
        <taxon>Acanthomorphata</taxon>
        <taxon>Ovalentaria</taxon>
        <taxon>Atherinomorphae</taxon>
        <taxon>Beloniformes</taxon>
        <taxon>Adrianichthyidae</taxon>
        <taxon>Oryziinae</taxon>
        <taxon>Oryzias</taxon>
    </lineage>
</organism>
<evidence type="ECO:0000259" key="6">
    <source>
        <dbReference type="PROSITE" id="PS50850"/>
    </source>
</evidence>
<evidence type="ECO:0000313" key="8">
    <source>
        <dbReference type="Proteomes" id="UP000694383"/>
    </source>
</evidence>
<feature type="transmembrane region" description="Helical" evidence="5">
    <location>
        <begin position="169"/>
        <end position="202"/>
    </location>
</feature>
<evidence type="ECO:0000256" key="4">
    <source>
        <dbReference type="ARBA" id="ARBA00023136"/>
    </source>
</evidence>
<keyword evidence="4 5" id="KW-0472">Membrane</keyword>
<dbReference type="GeneTree" id="ENSGT00940000154607"/>
<dbReference type="GO" id="GO:0016020">
    <property type="term" value="C:membrane"/>
    <property type="evidence" value="ECO:0007669"/>
    <property type="project" value="UniProtKB-SubCell"/>
</dbReference>
<dbReference type="SUPFAM" id="SSF103473">
    <property type="entry name" value="MFS general substrate transporter"/>
    <property type="match status" value="1"/>
</dbReference>
<name>A0A8C7XUD5_9TELE</name>
<dbReference type="AlphaFoldDB" id="A0A8C7XUD5"/>
<reference evidence="7" key="1">
    <citation type="submission" date="2025-08" db="UniProtKB">
        <authorList>
            <consortium name="Ensembl"/>
        </authorList>
    </citation>
    <scope>IDENTIFICATION</scope>
</reference>
<dbReference type="Gene3D" id="1.20.1250.20">
    <property type="entry name" value="MFS general substrate transporter like domains"/>
    <property type="match status" value="1"/>
</dbReference>
<keyword evidence="2 5" id="KW-0812">Transmembrane</keyword>
<evidence type="ECO:0000256" key="3">
    <source>
        <dbReference type="ARBA" id="ARBA00022989"/>
    </source>
</evidence>
<feature type="transmembrane region" description="Helical" evidence="5">
    <location>
        <begin position="346"/>
        <end position="368"/>
    </location>
</feature>
<dbReference type="InterPro" id="IPR005828">
    <property type="entry name" value="MFS_sugar_transport-like"/>
</dbReference>
<dbReference type="InterPro" id="IPR036259">
    <property type="entry name" value="MFS_trans_sf"/>
</dbReference>
<sequence>MADFGEILQTVGEFGLFQKTILFALCFPNLILNFHLASLIFVESDPERHCNTDWILKSAPNLTTEEQLNLTLPRREDGSFSRCSMFVPVDWDIQTIREYGLNDTTGCTNGWVYSNMKYESTIVTDFDLVCDQAFLKEVAQAVFMAGSLAGCLLLGPFAESFGRKRATQIPVFLMLIFSVTTGLCPNLYLYLLSQFIVGIGYGGYRLNSVILATEWIGPSRRSWGACATQLFGALGQSVLAGLIYYIRNWRLAQFIPESARCLLGRGRIDEAKLLITKVAAINKRTISDSMLEKIVMKETETKGGIIVLFQSPVLRKYFLTIIMAWFSLNLTYYCLSFNVGNFGLDIFLTQAMFGLTELPAHILCIWLLEFVGRKVSIMSTLLIGGFLCFLILAVPQVLYHIVRHQFPR</sequence>
<dbReference type="Proteomes" id="UP000694383">
    <property type="component" value="Unplaced"/>
</dbReference>
<proteinExistence type="predicted"/>
<dbReference type="PROSITE" id="PS50850">
    <property type="entry name" value="MFS"/>
    <property type="match status" value="1"/>
</dbReference>
<evidence type="ECO:0000313" key="7">
    <source>
        <dbReference type="Ensembl" id="ENSOSIP00000018820.1"/>
    </source>
</evidence>
<feature type="transmembrane region" description="Helical" evidence="5">
    <location>
        <begin position="21"/>
        <end position="42"/>
    </location>
</feature>
<keyword evidence="3 5" id="KW-1133">Transmembrane helix</keyword>
<evidence type="ECO:0000256" key="1">
    <source>
        <dbReference type="ARBA" id="ARBA00004141"/>
    </source>
</evidence>
<evidence type="ECO:0000256" key="2">
    <source>
        <dbReference type="ARBA" id="ARBA00022692"/>
    </source>
</evidence>
<dbReference type="PROSITE" id="PS00217">
    <property type="entry name" value="SUGAR_TRANSPORT_2"/>
    <property type="match status" value="1"/>
</dbReference>
<dbReference type="PANTHER" id="PTHR24064">
    <property type="entry name" value="SOLUTE CARRIER FAMILY 22 MEMBER"/>
    <property type="match status" value="1"/>
</dbReference>
<dbReference type="GO" id="GO:0022857">
    <property type="term" value="F:transmembrane transporter activity"/>
    <property type="evidence" value="ECO:0007669"/>
    <property type="project" value="InterPro"/>
</dbReference>
<keyword evidence="8" id="KW-1185">Reference proteome</keyword>
<accession>A0A8C7XUD5</accession>
<evidence type="ECO:0000256" key="5">
    <source>
        <dbReference type="SAM" id="Phobius"/>
    </source>
</evidence>
<dbReference type="InterPro" id="IPR005829">
    <property type="entry name" value="Sugar_transporter_CS"/>
</dbReference>